<feature type="non-terminal residue" evidence="3">
    <location>
        <position position="1"/>
    </location>
</feature>
<name>A0A819QWX3_9BILA</name>
<keyword evidence="2" id="KW-0812">Transmembrane</keyword>
<evidence type="ECO:0000313" key="4">
    <source>
        <dbReference type="Proteomes" id="UP000663868"/>
    </source>
</evidence>
<dbReference type="AlphaFoldDB" id="A0A819QWX3"/>
<dbReference type="Gene3D" id="2.60.120.260">
    <property type="entry name" value="Galactose-binding domain-like"/>
    <property type="match status" value="1"/>
</dbReference>
<keyword evidence="2" id="KW-0472">Membrane</keyword>
<feature type="transmembrane region" description="Helical" evidence="2">
    <location>
        <begin position="27"/>
        <end position="48"/>
    </location>
</feature>
<dbReference type="EMBL" id="CAJOBB010003383">
    <property type="protein sequence ID" value="CAF4037740.1"/>
    <property type="molecule type" value="Genomic_DNA"/>
</dbReference>
<protein>
    <submittedName>
        <fullName evidence="3">Uncharacterized protein</fullName>
    </submittedName>
</protein>
<evidence type="ECO:0000313" key="3">
    <source>
        <dbReference type="EMBL" id="CAF4037740.1"/>
    </source>
</evidence>
<proteinExistence type="predicted"/>
<feature type="region of interest" description="Disordered" evidence="1">
    <location>
        <begin position="83"/>
        <end position="125"/>
    </location>
</feature>
<evidence type="ECO:0000256" key="2">
    <source>
        <dbReference type="SAM" id="Phobius"/>
    </source>
</evidence>
<keyword evidence="2" id="KW-1133">Transmembrane helix</keyword>
<gene>
    <name evidence="3" type="ORF">KXQ929_LOCUS30705</name>
</gene>
<accession>A0A819QWX3</accession>
<comment type="caution">
    <text evidence="3">The sequence shown here is derived from an EMBL/GenBank/DDBJ whole genome shotgun (WGS) entry which is preliminary data.</text>
</comment>
<feature type="compositionally biased region" description="Low complexity" evidence="1">
    <location>
        <begin position="84"/>
        <end position="124"/>
    </location>
</feature>
<organism evidence="3 4">
    <name type="scientific">Adineta steineri</name>
    <dbReference type="NCBI Taxonomy" id="433720"/>
    <lineage>
        <taxon>Eukaryota</taxon>
        <taxon>Metazoa</taxon>
        <taxon>Spiralia</taxon>
        <taxon>Gnathifera</taxon>
        <taxon>Rotifera</taxon>
        <taxon>Eurotatoria</taxon>
        <taxon>Bdelloidea</taxon>
        <taxon>Adinetida</taxon>
        <taxon>Adinetidae</taxon>
        <taxon>Adineta</taxon>
    </lineage>
</organism>
<evidence type="ECO:0000256" key="1">
    <source>
        <dbReference type="SAM" id="MobiDB-lite"/>
    </source>
</evidence>
<dbReference type="Proteomes" id="UP000663868">
    <property type="component" value="Unassembled WGS sequence"/>
</dbReference>
<sequence>PQSVNSDIGETRPTQSTRSCVCIRSKLTWIIFTIVIIAIITIPTAIILTKKENVAETNSTTIMMTTTGKESITLMLTATIGPLTTTTTEPSSTRTTTTTTTESSTTTITETSTTTTTEPSTTPPVLISLDSIDEVIYGIHGTKINQDSQASGPGSSSGHYLTDQSPANACDGDTSTKYLHFGWCQSGQWEAHCGLDTGFYLELRRGASLVTGLQICTANDFPERDPLTVSLEGSNQSGSSLTLGSSWTLIYNGPSGLEKDPGRLTCGIMQLTSNSIQYKSYRFLVYSKRGAANGVQYSELKLFGY</sequence>
<reference evidence="3" key="1">
    <citation type="submission" date="2021-02" db="EMBL/GenBank/DDBJ databases">
        <authorList>
            <person name="Nowell W R."/>
        </authorList>
    </citation>
    <scope>NUCLEOTIDE SEQUENCE</scope>
</reference>